<organism evidence="5 6">
    <name type="scientific">Nonomuraea spiralis</name>
    <dbReference type="NCBI Taxonomy" id="46182"/>
    <lineage>
        <taxon>Bacteria</taxon>
        <taxon>Bacillati</taxon>
        <taxon>Actinomycetota</taxon>
        <taxon>Actinomycetes</taxon>
        <taxon>Streptosporangiales</taxon>
        <taxon>Streptosporangiaceae</taxon>
        <taxon>Nonomuraea</taxon>
    </lineage>
</organism>
<evidence type="ECO:0000256" key="2">
    <source>
        <dbReference type="SAM" id="SignalP"/>
    </source>
</evidence>
<evidence type="ECO:0000259" key="4">
    <source>
        <dbReference type="Pfam" id="PF20774"/>
    </source>
</evidence>
<feature type="signal peptide" evidence="2">
    <location>
        <begin position="1"/>
        <end position="28"/>
    </location>
</feature>
<protein>
    <submittedName>
        <fullName evidence="5">Immune inhibitor A domain-containing protein</fullName>
    </submittedName>
</protein>
<dbReference type="Proteomes" id="UP001589647">
    <property type="component" value="Unassembled WGS sequence"/>
</dbReference>
<dbReference type="SUPFAM" id="SSF55486">
    <property type="entry name" value="Metalloproteases ('zincins'), catalytic domain"/>
    <property type="match status" value="1"/>
</dbReference>
<dbReference type="RefSeq" id="WP_189649259.1">
    <property type="nucleotide sequence ID" value="NZ_BMRC01000009.1"/>
</dbReference>
<dbReference type="InterPro" id="IPR048665">
    <property type="entry name" value="InhA-like_VEG"/>
</dbReference>
<feature type="region of interest" description="Disordered" evidence="1">
    <location>
        <begin position="116"/>
        <end position="137"/>
    </location>
</feature>
<feature type="region of interest" description="Disordered" evidence="1">
    <location>
        <begin position="28"/>
        <end position="51"/>
    </location>
</feature>
<accession>A0ABV5II04</accession>
<feature type="domain" description="Immune inhibitor A-like metallopeptidase VEG" evidence="4">
    <location>
        <begin position="584"/>
        <end position="738"/>
    </location>
</feature>
<keyword evidence="6" id="KW-1185">Reference proteome</keyword>
<dbReference type="InterPro" id="IPR008757">
    <property type="entry name" value="Peptidase_M6-like_domain"/>
</dbReference>
<dbReference type="Pfam" id="PF20774">
    <property type="entry name" value="InhA-like_VEG"/>
    <property type="match status" value="1"/>
</dbReference>
<keyword evidence="2" id="KW-0732">Signal</keyword>
<reference evidence="5 6" key="1">
    <citation type="submission" date="2024-09" db="EMBL/GenBank/DDBJ databases">
        <authorList>
            <person name="Sun Q."/>
            <person name="Mori K."/>
        </authorList>
    </citation>
    <scope>NUCLEOTIDE SEQUENCE [LARGE SCALE GENOMIC DNA]</scope>
    <source>
        <strain evidence="5 6">CCM 3426</strain>
    </source>
</reference>
<proteinExistence type="predicted"/>
<feature type="chain" id="PRO_5046122752" evidence="2">
    <location>
        <begin position="29"/>
        <end position="747"/>
    </location>
</feature>
<dbReference type="PANTHER" id="PTHR41775:SF1">
    <property type="entry name" value="PEPTIDASE M6-LIKE DOMAIN-CONTAINING PROTEIN"/>
    <property type="match status" value="1"/>
</dbReference>
<evidence type="ECO:0000259" key="3">
    <source>
        <dbReference type="Pfam" id="PF05547"/>
    </source>
</evidence>
<evidence type="ECO:0000313" key="6">
    <source>
        <dbReference type="Proteomes" id="UP001589647"/>
    </source>
</evidence>
<dbReference type="Pfam" id="PF20773">
    <property type="entry name" value="InhA-like_MAM"/>
    <property type="match status" value="1"/>
</dbReference>
<evidence type="ECO:0000256" key="1">
    <source>
        <dbReference type="SAM" id="MobiDB-lite"/>
    </source>
</evidence>
<comment type="caution">
    <text evidence="5">The sequence shown here is derived from an EMBL/GenBank/DDBJ whole genome shotgun (WGS) entry which is preliminary data.</text>
</comment>
<dbReference type="EMBL" id="JBHMEI010000015">
    <property type="protein sequence ID" value="MFB9203673.1"/>
    <property type="molecule type" value="Genomic_DNA"/>
</dbReference>
<dbReference type="Pfam" id="PF05547">
    <property type="entry name" value="Peptidase_M6"/>
    <property type="match status" value="1"/>
</dbReference>
<name>A0ABV5II04_9ACTN</name>
<dbReference type="PANTHER" id="PTHR41775">
    <property type="entry name" value="SECRETED PROTEIN-RELATED"/>
    <property type="match status" value="1"/>
</dbReference>
<feature type="compositionally biased region" description="Low complexity" evidence="1">
    <location>
        <begin position="28"/>
        <end position="37"/>
    </location>
</feature>
<sequence length="747" mass="82710">MRITLSAAAALVAFAALVTPPLTQPVSAATAQAPPAKKTSREISPLSPQQREQAALRRQAVEGVLSPDAAAAKARTGRSVKVGHRYVELAQERKDQIFVVLAEFGDKVDNETKIDGQVKYGGQPGPRHNAIPDPRGTDDNHTLWRPDFNRASYDKSYFATGGNSLRDYYRLQSSGRYDIDGYVSDWVRVPYNEARYGSDRCAPEEGGICWNNWDLVRDSANAWYDAEKAKGRTAEQIRAELAKYDVWDRYDYDNDGDFDEPDGYLDHYQVVHAGVDETWGGGAQGADAVWAHRYFAYWPERGQAGPDGNRNGGTQIGDTGIWIGDYLTAGENSGVGLTAHEYGHDLGLPDLYSGAGDNAVNFWSLMSSGSYLSSRTGPLGEYAGDLDAWSKLQLGWLSYDRARAATPSTHTLGVGSYNTRDPQALVVDLPPREISTPLGRPYQGEWQWWSGKGDNLEQTLTRQIDLGRATEATLKAHAAYAIEQGYDYLYAEVSRDGASWTPVGQPLTGQSDWRELSYDLSPYAGAKIWFRFRYSTDSNTSESGFRVDGIEVPGVFADDVEQGEGEWTAVGFTRSGEVGVQRFSRAYLAENRRYTGYNAYLRTGPYNFGWTGSQRVEHYPYQQGVLIWLWDAWYGDNTTRNHPGEGMILPVDARPEPLRWTSGTTAGARLQVFDAPFGTERTDRLRLHSAGVPAVFPARPGVPVFDDRRGVYWNPDLPELGVKVPDTGTRISVLRDGERATVRVSGS</sequence>
<evidence type="ECO:0000313" key="5">
    <source>
        <dbReference type="EMBL" id="MFB9203673.1"/>
    </source>
</evidence>
<dbReference type="NCBIfam" id="TIGR03296">
    <property type="entry name" value="M6dom_TIGR03296"/>
    <property type="match status" value="1"/>
</dbReference>
<feature type="domain" description="Peptidase M6-like" evidence="3">
    <location>
        <begin position="85"/>
        <end position="396"/>
    </location>
</feature>
<gene>
    <name evidence="5" type="ORF">ACFFV7_20960</name>
</gene>